<evidence type="ECO:0000256" key="4">
    <source>
        <dbReference type="ARBA" id="ARBA00023125"/>
    </source>
</evidence>
<dbReference type="Gene3D" id="1.10.10.10">
    <property type="entry name" value="Winged helix-like DNA-binding domain superfamily/Winged helix DNA-binding domain"/>
    <property type="match status" value="1"/>
</dbReference>
<dbReference type="InterPro" id="IPR011006">
    <property type="entry name" value="CheY-like_superfamily"/>
</dbReference>
<feature type="domain" description="Response regulatory" evidence="8">
    <location>
        <begin position="3"/>
        <end position="117"/>
    </location>
</feature>
<dbReference type="STRING" id="1274631.LMTR13_30100"/>
<name>A0A1B1ULT7_9BRAD</name>
<dbReference type="GO" id="GO:0000156">
    <property type="term" value="F:phosphorelay response regulator activity"/>
    <property type="evidence" value="ECO:0007669"/>
    <property type="project" value="TreeGrafter"/>
</dbReference>
<dbReference type="SUPFAM" id="SSF52172">
    <property type="entry name" value="CheY-like"/>
    <property type="match status" value="1"/>
</dbReference>
<keyword evidence="3" id="KW-0805">Transcription regulation</keyword>
<dbReference type="EMBL" id="CP016428">
    <property type="protein sequence ID" value="ANW03761.1"/>
    <property type="molecule type" value="Genomic_DNA"/>
</dbReference>
<sequence length="225" mass="25404">MTKVLLIEDDGETAGEITAELADRGFEVEWSPDGLDGLARARELRPDAMIVDRLLPGMDGLTVIESLRKDQVRTPVLVLSALGAVDDRVRGLRMGGDDYLTKPFAIVELVARIEALLRRPPETRETVLRVGQLELDLIERTVKRGERKIDLLPREFRLLEYMMRRSDQLLTRAMLLEEVWNYKFVPATNLVDVHMGRVRHKVDGPGDAPMIQNVRGAGFILRAVP</sequence>
<dbReference type="InterPro" id="IPR036388">
    <property type="entry name" value="WH-like_DNA-bd_sf"/>
</dbReference>
<evidence type="ECO:0000256" key="3">
    <source>
        <dbReference type="ARBA" id="ARBA00023015"/>
    </source>
</evidence>
<dbReference type="SMART" id="SM00448">
    <property type="entry name" value="REC"/>
    <property type="match status" value="1"/>
</dbReference>
<dbReference type="InterPro" id="IPR001867">
    <property type="entry name" value="OmpR/PhoB-type_DNA-bd"/>
</dbReference>
<evidence type="ECO:0000259" key="9">
    <source>
        <dbReference type="PROSITE" id="PS51755"/>
    </source>
</evidence>
<keyword evidence="5" id="KW-0804">Transcription</keyword>
<protein>
    <submittedName>
        <fullName evidence="10">DNA-binding response regulator</fullName>
    </submittedName>
</protein>
<dbReference type="PANTHER" id="PTHR48111:SF76">
    <property type="entry name" value="TWO-COMPONENT RESPONSE REGULATOR"/>
    <property type="match status" value="1"/>
</dbReference>
<feature type="domain" description="OmpR/PhoB-type" evidence="9">
    <location>
        <begin position="125"/>
        <end position="223"/>
    </location>
</feature>
<evidence type="ECO:0000256" key="2">
    <source>
        <dbReference type="ARBA" id="ARBA00023012"/>
    </source>
</evidence>
<gene>
    <name evidence="10" type="ORF">LMTR13_30100</name>
</gene>
<proteinExistence type="predicted"/>
<dbReference type="RefSeq" id="WP_065730931.1">
    <property type="nucleotide sequence ID" value="NZ_CP016428.1"/>
</dbReference>
<dbReference type="OrthoDB" id="9802426at2"/>
<feature type="modified residue" description="4-aspartylphosphate" evidence="6">
    <location>
        <position position="52"/>
    </location>
</feature>
<keyword evidence="2" id="KW-0902">Two-component regulatory system</keyword>
<keyword evidence="1 6" id="KW-0597">Phosphoprotein</keyword>
<organism evidence="10 11">
    <name type="scientific">Bradyrhizobium icense</name>
    <dbReference type="NCBI Taxonomy" id="1274631"/>
    <lineage>
        <taxon>Bacteria</taxon>
        <taxon>Pseudomonadati</taxon>
        <taxon>Pseudomonadota</taxon>
        <taxon>Alphaproteobacteria</taxon>
        <taxon>Hyphomicrobiales</taxon>
        <taxon>Nitrobacteraceae</taxon>
        <taxon>Bradyrhizobium</taxon>
    </lineage>
</organism>
<feature type="DNA-binding region" description="OmpR/PhoB-type" evidence="7">
    <location>
        <begin position="125"/>
        <end position="223"/>
    </location>
</feature>
<dbReference type="FunFam" id="1.10.10.10:FF:000005">
    <property type="entry name" value="Two-component system response regulator"/>
    <property type="match status" value="1"/>
</dbReference>
<evidence type="ECO:0000313" key="10">
    <source>
        <dbReference type="EMBL" id="ANW03761.1"/>
    </source>
</evidence>
<dbReference type="Gene3D" id="6.10.250.690">
    <property type="match status" value="1"/>
</dbReference>
<reference evidence="10 11" key="1">
    <citation type="submission" date="2016-07" db="EMBL/GenBank/DDBJ databases">
        <title>Complete genome sequence of Bradyrhizobium icense LMTR 13T, a potential inoculant strain isolated from lima bean (Phaseolus lunatus) in Peru.</title>
        <authorList>
            <person name="Ormeno-Orrillo E."/>
            <person name="Duran D."/>
            <person name="Rogel M.A."/>
            <person name="Rey L."/>
            <person name="Imperial J."/>
            <person name="Ruiz-Argueso T."/>
            <person name="Martinez-Romero E."/>
        </authorList>
    </citation>
    <scope>NUCLEOTIDE SEQUENCE [LARGE SCALE GENOMIC DNA]</scope>
    <source>
        <strain evidence="10 11">LMTR 13</strain>
    </source>
</reference>
<dbReference type="CDD" id="cd00383">
    <property type="entry name" value="trans_reg_C"/>
    <property type="match status" value="1"/>
</dbReference>
<evidence type="ECO:0000256" key="7">
    <source>
        <dbReference type="PROSITE-ProRule" id="PRU01091"/>
    </source>
</evidence>
<dbReference type="GO" id="GO:0006355">
    <property type="term" value="P:regulation of DNA-templated transcription"/>
    <property type="evidence" value="ECO:0007669"/>
    <property type="project" value="InterPro"/>
</dbReference>
<dbReference type="InterPro" id="IPR039420">
    <property type="entry name" value="WalR-like"/>
</dbReference>
<dbReference type="GO" id="GO:0000976">
    <property type="term" value="F:transcription cis-regulatory region binding"/>
    <property type="evidence" value="ECO:0007669"/>
    <property type="project" value="TreeGrafter"/>
</dbReference>
<dbReference type="PANTHER" id="PTHR48111">
    <property type="entry name" value="REGULATOR OF RPOS"/>
    <property type="match status" value="1"/>
</dbReference>
<dbReference type="Pfam" id="PF00486">
    <property type="entry name" value="Trans_reg_C"/>
    <property type="match status" value="1"/>
</dbReference>
<dbReference type="GO" id="GO:0032993">
    <property type="term" value="C:protein-DNA complex"/>
    <property type="evidence" value="ECO:0007669"/>
    <property type="project" value="TreeGrafter"/>
</dbReference>
<dbReference type="PROSITE" id="PS51755">
    <property type="entry name" value="OMPR_PHOB"/>
    <property type="match status" value="1"/>
</dbReference>
<evidence type="ECO:0000256" key="5">
    <source>
        <dbReference type="ARBA" id="ARBA00023163"/>
    </source>
</evidence>
<dbReference type="Proteomes" id="UP000092839">
    <property type="component" value="Chromosome"/>
</dbReference>
<keyword evidence="4 7" id="KW-0238">DNA-binding</keyword>
<evidence type="ECO:0000313" key="11">
    <source>
        <dbReference type="Proteomes" id="UP000092839"/>
    </source>
</evidence>
<dbReference type="SMART" id="SM00862">
    <property type="entry name" value="Trans_reg_C"/>
    <property type="match status" value="1"/>
</dbReference>
<dbReference type="KEGG" id="bic:LMTR13_30100"/>
<dbReference type="AlphaFoldDB" id="A0A1B1ULT7"/>
<keyword evidence="11" id="KW-1185">Reference proteome</keyword>
<dbReference type="Pfam" id="PF00072">
    <property type="entry name" value="Response_reg"/>
    <property type="match status" value="1"/>
</dbReference>
<dbReference type="PROSITE" id="PS50110">
    <property type="entry name" value="RESPONSE_REGULATORY"/>
    <property type="match status" value="1"/>
</dbReference>
<dbReference type="InterPro" id="IPR001789">
    <property type="entry name" value="Sig_transdc_resp-reg_receiver"/>
</dbReference>
<evidence type="ECO:0000259" key="8">
    <source>
        <dbReference type="PROSITE" id="PS50110"/>
    </source>
</evidence>
<evidence type="ECO:0000256" key="6">
    <source>
        <dbReference type="PROSITE-ProRule" id="PRU00169"/>
    </source>
</evidence>
<dbReference type="Gene3D" id="3.40.50.2300">
    <property type="match status" value="1"/>
</dbReference>
<dbReference type="GO" id="GO:0005829">
    <property type="term" value="C:cytosol"/>
    <property type="evidence" value="ECO:0007669"/>
    <property type="project" value="TreeGrafter"/>
</dbReference>
<accession>A0A1B1ULT7</accession>
<evidence type="ECO:0000256" key="1">
    <source>
        <dbReference type="ARBA" id="ARBA00022553"/>
    </source>
</evidence>